<keyword evidence="5" id="KW-0874">Quinone</keyword>
<feature type="transmembrane region" description="Helical" evidence="5">
    <location>
        <begin position="318"/>
        <end position="339"/>
    </location>
</feature>
<comment type="catalytic activity">
    <reaction evidence="5">
        <text>a quinone + NADH + 5 H(+)(in) = a quinol + NAD(+) + 4 H(+)(out)</text>
        <dbReference type="Rhea" id="RHEA:57888"/>
        <dbReference type="ChEBI" id="CHEBI:15378"/>
        <dbReference type="ChEBI" id="CHEBI:24646"/>
        <dbReference type="ChEBI" id="CHEBI:57540"/>
        <dbReference type="ChEBI" id="CHEBI:57945"/>
        <dbReference type="ChEBI" id="CHEBI:132124"/>
    </reaction>
</comment>
<evidence type="ECO:0000313" key="9">
    <source>
        <dbReference type="Proteomes" id="UP001597387"/>
    </source>
</evidence>
<evidence type="ECO:0000313" key="8">
    <source>
        <dbReference type="EMBL" id="MFD2161896.1"/>
    </source>
</evidence>
<reference evidence="9" key="1">
    <citation type="journal article" date="2019" name="Int. J. Syst. Evol. Microbiol.">
        <title>The Global Catalogue of Microorganisms (GCM) 10K type strain sequencing project: providing services to taxonomists for standard genome sequencing and annotation.</title>
        <authorList>
            <consortium name="The Broad Institute Genomics Platform"/>
            <consortium name="The Broad Institute Genome Sequencing Center for Infectious Disease"/>
            <person name="Wu L."/>
            <person name="Ma J."/>
        </authorList>
    </citation>
    <scope>NUCLEOTIDE SEQUENCE [LARGE SCALE GENOMIC DNA]</scope>
    <source>
        <strain evidence="9">KCTC 42217</strain>
    </source>
</reference>
<gene>
    <name evidence="5" type="primary">nuoN</name>
    <name evidence="8" type="ORF">ACFSJU_05785</name>
</gene>
<comment type="function">
    <text evidence="5">NDH-1 shuttles electrons from NADH, via FMN and iron-sulfur (Fe-S) centers, to quinones in the respiratory chain. The immediate electron acceptor for the enzyme in this species is believed to be a menaquinone. Couples the redox reaction to proton translocation (for every two electrons transferred, four hydrogen ions are translocated across the cytoplasmic membrane), and thus conserves the redox energy in a proton gradient.</text>
</comment>
<evidence type="ECO:0000256" key="3">
    <source>
        <dbReference type="ARBA" id="ARBA00022989"/>
    </source>
</evidence>
<keyword evidence="5" id="KW-1003">Cell membrane</keyword>
<evidence type="ECO:0000256" key="6">
    <source>
        <dbReference type="RuleBase" id="RU000320"/>
    </source>
</evidence>
<dbReference type="EMBL" id="JBHUHZ010000001">
    <property type="protein sequence ID" value="MFD2161896.1"/>
    <property type="molecule type" value="Genomic_DNA"/>
</dbReference>
<keyword evidence="5" id="KW-1278">Translocase</keyword>
<dbReference type="PANTHER" id="PTHR22773">
    <property type="entry name" value="NADH DEHYDROGENASE"/>
    <property type="match status" value="1"/>
</dbReference>
<evidence type="ECO:0000256" key="2">
    <source>
        <dbReference type="ARBA" id="ARBA00022692"/>
    </source>
</evidence>
<proteinExistence type="inferred from homology"/>
<feature type="transmembrane region" description="Helical" evidence="5">
    <location>
        <begin position="60"/>
        <end position="82"/>
    </location>
</feature>
<feature type="transmembrane region" description="Helical" evidence="5">
    <location>
        <begin position="149"/>
        <end position="173"/>
    </location>
</feature>
<feature type="transmembrane region" description="Helical" evidence="5">
    <location>
        <begin position="7"/>
        <end position="40"/>
    </location>
</feature>
<feature type="transmembrane region" description="Helical" evidence="5">
    <location>
        <begin position="360"/>
        <end position="383"/>
    </location>
</feature>
<dbReference type="InterPro" id="IPR010096">
    <property type="entry name" value="NADH-Q_OxRdtase_suN/2"/>
</dbReference>
<organism evidence="8 9">
    <name type="scientific">Paradesertivirga mongoliensis</name>
    <dbReference type="NCBI Taxonomy" id="2100740"/>
    <lineage>
        <taxon>Bacteria</taxon>
        <taxon>Pseudomonadati</taxon>
        <taxon>Bacteroidota</taxon>
        <taxon>Sphingobacteriia</taxon>
        <taxon>Sphingobacteriales</taxon>
        <taxon>Sphingobacteriaceae</taxon>
        <taxon>Paradesertivirga</taxon>
    </lineage>
</organism>
<dbReference type="RefSeq" id="WP_255898346.1">
    <property type="nucleotide sequence ID" value="NZ_JAFMZO010000001.1"/>
</dbReference>
<feature type="transmembrane region" description="Helical" evidence="5">
    <location>
        <begin position="193"/>
        <end position="217"/>
    </location>
</feature>
<keyword evidence="5" id="KW-0520">NAD</keyword>
<evidence type="ECO:0000256" key="4">
    <source>
        <dbReference type="ARBA" id="ARBA00023136"/>
    </source>
</evidence>
<feature type="domain" description="NADH:quinone oxidoreductase/Mrp antiporter transmembrane" evidence="7">
    <location>
        <begin position="116"/>
        <end position="407"/>
    </location>
</feature>
<dbReference type="InterPro" id="IPR001750">
    <property type="entry name" value="ND/Mrp_TM"/>
</dbReference>
<keyword evidence="9" id="KW-1185">Reference proteome</keyword>
<comment type="subcellular location">
    <subcellularLocation>
        <location evidence="5">Cell membrane</location>
        <topology evidence="5">Multi-pass membrane protein</topology>
    </subcellularLocation>
    <subcellularLocation>
        <location evidence="1">Endomembrane system</location>
        <topology evidence="1">Multi-pass membrane protein</topology>
    </subcellularLocation>
    <subcellularLocation>
        <location evidence="6">Membrane</location>
        <topology evidence="6">Multi-pass membrane protein</topology>
    </subcellularLocation>
</comment>
<protein>
    <recommendedName>
        <fullName evidence="5">NADH-quinone oxidoreductase subunit N</fullName>
        <ecNumber evidence="5">7.1.1.-</ecNumber>
    </recommendedName>
    <alternativeName>
        <fullName evidence="5">NADH dehydrogenase I subunit N</fullName>
    </alternativeName>
    <alternativeName>
        <fullName evidence="5">NDH-1 subunit N</fullName>
    </alternativeName>
</protein>
<dbReference type="Proteomes" id="UP001597387">
    <property type="component" value="Unassembled WGS sequence"/>
</dbReference>
<feature type="transmembrane region" description="Helical" evidence="5">
    <location>
        <begin position="435"/>
        <end position="457"/>
    </location>
</feature>
<feature type="transmembrane region" description="Helical" evidence="5">
    <location>
        <begin position="120"/>
        <end position="137"/>
    </location>
</feature>
<dbReference type="NCBIfam" id="TIGR01770">
    <property type="entry name" value="NDH_I_N"/>
    <property type="match status" value="1"/>
</dbReference>
<evidence type="ECO:0000256" key="5">
    <source>
        <dbReference type="HAMAP-Rule" id="MF_00445"/>
    </source>
</evidence>
<dbReference type="HAMAP" id="MF_00445">
    <property type="entry name" value="NDH1_NuoN_1"/>
    <property type="match status" value="1"/>
</dbReference>
<keyword evidence="4 5" id="KW-0472">Membrane</keyword>
<evidence type="ECO:0000256" key="1">
    <source>
        <dbReference type="ARBA" id="ARBA00004127"/>
    </source>
</evidence>
<comment type="similarity">
    <text evidence="5">Belongs to the complex I subunit 2 family.</text>
</comment>
<dbReference type="Pfam" id="PF00361">
    <property type="entry name" value="Proton_antipo_M"/>
    <property type="match status" value="1"/>
</dbReference>
<feature type="transmembrane region" description="Helical" evidence="5">
    <location>
        <begin position="94"/>
        <end position="114"/>
    </location>
</feature>
<keyword evidence="3 5" id="KW-1133">Transmembrane helix</keyword>
<comment type="subunit">
    <text evidence="5">NDH-1 is composed of 14 different subunits. Subunits NuoA, H, J, K, L, M, N constitute the membrane sector of the complex.</text>
</comment>
<accession>A0ABW4ZJZ5</accession>
<evidence type="ECO:0000259" key="7">
    <source>
        <dbReference type="Pfam" id="PF00361"/>
    </source>
</evidence>
<sequence>MDVIITISLLAILVLYLGLFKAAKALLPVTLVGLLVALGLTFNHWDLANNTKSIFSGMLLFNNFSVAFSALAIISTFLILMLSKDYFERISANVAEYYTIILFALTGIIIIASYHNLSMLFIGIEIMSVSLYILTGIKKRDYASNEAALKYFLMGAFSTGFLLFGITLLYGASGSFDLTEIRNYVASSEEISPIFYAGILLSIIGLCFKAGAAPFHFWTPDVYEGAPTLITAFMSTVVKTAVFAAFLRLFYISLSSVTLQEFWVPVLVVLASLSLLIGNITAVYQQHFKRMLAYSSISHVGYLLFALIALSSASDSAVFLYAAAYTIASIIAFAALMVVQKQVGNDSFDNFNGLGRKNPLLALTLTISMLSLAGIPLTAGFIGKFMMFTGALSTYHTALTVFAVLNAIVGVFYYLRVVVAMYFKDAERNELAVPVYFKIVLVVSTLATIIIGVYPGFIADLI</sequence>
<feature type="transmembrane region" description="Helical" evidence="5">
    <location>
        <begin position="291"/>
        <end position="312"/>
    </location>
</feature>
<feature type="transmembrane region" description="Helical" evidence="5">
    <location>
        <begin position="262"/>
        <end position="284"/>
    </location>
</feature>
<keyword evidence="2 5" id="KW-0812">Transmembrane</keyword>
<comment type="caution">
    <text evidence="8">The sequence shown here is derived from an EMBL/GenBank/DDBJ whole genome shotgun (WGS) entry which is preliminary data.</text>
</comment>
<name>A0ABW4ZJZ5_9SPHI</name>
<feature type="transmembrane region" description="Helical" evidence="5">
    <location>
        <begin position="395"/>
        <end position="415"/>
    </location>
</feature>
<keyword evidence="5" id="KW-0813">Transport</keyword>
<dbReference type="EC" id="7.1.1.-" evidence="5"/>
<feature type="transmembrane region" description="Helical" evidence="5">
    <location>
        <begin position="229"/>
        <end position="250"/>
    </location>
</feature>